<keyword evidence="3" id="KW-1185">Reference proteome</keyword>
<evidence type="ECO:0000313" key="2">
    <source>
        <dbReference type="EMBL" id="CAH1404143.1"/>
    </source>
</evidence>
<evidence type="ECO:0000313" key="3">
    <source>
        <dbReference type="Proteomes" id="UP001152798"/>
    </source>
</evidence>
<dbReference type="EMBL" id="OV725082">
    <property type="protein sequence ID" value="CAH1404143.1"/>
    <property type="molecule type" value="Genomic_DNA"/>
</dbReference>
<gene>
    <name evidence="2" type="ORF">NEZAVI_LOCUS12608</name>
</gene>
<feature type="transmembrane region" description="Helical" evidence="1">
    <location>
        <begin position="45"/>
        <end position="65"/>
    </location>
</feature>
<dbReference type="Proteomes" id="UP001152798">
    <property type="component" value="Chromosome 6"/>
</dbReference>
<reference evidence="2" key="1">
    <citation type="submission" date="2022-01" db="EMBL/GenBank/DDBJ databases">
        <authorList>
            <person name="King R."/>
        </authorList>
    </citation>
    <scope>NUCLEOTIDE SEQUENCE</scope>
</reference>
<feature type="transmembrane region" description="Helical" evidence="1">
    <location>
        <begin position="223"/>
        <end position="242"/>
    </location>
</feature>
<protein>
    <submittedName>
        <fullName evidence="2">Uncharacterized protein</fullName>
    </submittedName>
</protein>
<feature type="transmembrane region" description="Helical" evidence="1">
    <location>
        <begin position="77"/>
        <end position="99"/>
    </location>
</feature>
<feature type="transmembrane region" description="Helical" evidence="1">
    <location>
        <begin position="248"/>
        <end position="272"/>
    </location>
</feature>
<name>A0A9P0HK73_NEZVI</name>
<dbReference type="OrthoDB" id="10437269at2759"/>
<accession>A0A9P0HK73</accession>
<sequence length="340" mass="39354">MFTVRPYQQNIGKVKLMLNDIFKVSRVIGTFPIDSEYSGISRYNLAGGVFLYVIGSGAITVITHCMPNDDVALPSRILFIFEITPIIFFHSINLLWLVVNRGLMKELYDELMDLEYQLWKRGIDWSYNPSRCLKYLGPIAMAFFGIYWEIFYTKWKNIEFRIPQHIIYPPLISVTSQYLALLQVCHSLLKVIRTIEESGTVIKLTDKVLTALQKVNTLYEPQLLTYISNLFVVILVLAYSKINMSSPFSLGTVCWAIPIIIFHSINLLWLVVNRRLMKEIYEELTEIESQLCNRGILHEMEKRRISHSASHDLSSRVQYYKSVFGVTAALPFDIEVDKDN</sequence>
<proteinExistence type="predicted"/>
<keyword evidence="1" id="KW-1133">Transmembrane helix</keyword>
<evidence type="ECO:0000256" key="1">
    <source>
        <dbReference type="SAM" id="Phobius"/>
    </source>
</evidence>
<keyword evidence="1" id="KW-0812">Transmembrane</keyword>
<keyword evidence="1" id="KW-0472">Membrane</keyword>
<dbReference type="AlphaFoldDB" id="A0A9P0HK73"/>
<organism evidence="2 3">
    <name type="scientific">Nezara viridula</name>
    <name type="common">Southern green stink bug</name>
    <name type="synonym">Cimex viridulus</name>
    <dbReference type="NCBI Taxonomy" id="85310"/>
    <lineage>
        <taxon>Eukaryota</taxon>
        <taxon>Metazoa</taxon>
        <taxon>Ecdysozoa</taxon>
        <taxon>Arthropoda</taxon>
        <taxon>Hexapoda</taxon>
        <taxon>Insecta</taxon>
        <taxon>Pterygota</taxon>
        <taxon>Neoptera</taxon>
        <taxon>Paraneoptera</taxon>
        <taxon>Hemiptera</taxon>
        <taxon>Heteroptera</taxon>
        <taxon>Panheteroptera</taxon>
        <taxon>Pentatomomorpha</taxon>
        <taxon>Pentatomoidea</taxon>
        <taxon>Pentatomidae</taxon>
        <taxon>Pentatominae</taxon>
        <taxon>Nezara</taxon>
    </lineage>
</organism>